<evidence type="ECO:0000313" key="13">
    <source>
        <dbReference type="Proteomes" id="UP001396334"/>
    </source>
</evidence>
<dbReference type="PRINTS" id="PR00382">
    <property type="entry name" value="LIPIDTRNSFER"/>
</dbReference>
<dbReference type="PANTHER" id="PTHR33044">
    <property type="entry name" value="BIFUNCTIONAL INHIBITOR/LIPID-TRANSFER PROTEIN/SEED STORAGE 2S ALBUMIN SUPERFAMILY PROTEIN-RELATED"/>
    <property type="match status" value="1"/>
</dbReference>
<sequence length="197" mass="20753">MDSKPQTCTLPTILLLMLLGFASSDINQDKAECSNQVAGLAPCLPYAEGQAKAPTVDCCSGLKQVVDKTMKCLCLLLKDLNDPSLGLNINATFAAALPSTCGVTVNMTDCISLLHLAPNSQEAKLFEGYQKLTKGNPGVPATTTTPSTAGNRYRGNSTTSSDARRNDGGTGQKWAGIEVALGLSIWICIIHQNFSVS</sequence>
<keyword evidence="6" id="KW-1015">Disulfide bond</keyword>
<gene>
    <name evidence="12" type="ORF">V6N11_013448</name>
</gene>
<evidence type="ECO:0000256" key="8">
    <source>
        <dbReference type="ARBA" id="ARBA00023288"/>
    </source>
</evidence>
<dbReference type="InterPro" id="IPR016140">
    <property type="entry name" value="Bifunc_inhib/LTP/seed_store"/>
</dbReference>
<keyword evidence="7" id="KW-0325">Glycoprotein</keyword>
<dbReference type="EMBL" id="JBBPBN010000117">
    <property type="protein sequence ID" value="KAK8977665.1"/>
    <property type="molecule type" value="Genomic_DNA"/>
</dbReference>
<proteinExistence type="inferred from homology"/>
<organism evidence="12 13">
    <name type="scientific">Hibiscus sabdariffa</name>
    <name type="common">roselle</name>
    <dbReference type="NCBI Taxonomy" id="183260"/>
    <lineage>
        <taxon>Eukaryota</taxon>
        <taxon>Viridiplantae</taxon>
        <taxon>Streptophyta</taxon>
        <taxon>Embryophyta</taxon>
        <taxon>Tracheophyta</taxon>
        <taxon>Spermatophyta</taxon>
        <taxon>Magnoliopsida</taxon>
        <taxon>eudicotyledons</taxon>
        <taxon>Gunneridae</taxon>
        <taxon>Pentapetalae</taxon>
        <taxon>rosids</taxon>
        <taxon>malvids</taxon>
        <taxon>Malvales</taxon>
        <taxon>Malvaceae</taxon>
        <taxon>Malvoideae</taxon>
        <taxon>Hibiscus</taxon>
    </lineage>
</organism>
<evidence type="ECO:0000256" key="6">
    <source>
        <dbReference type="ARBA" id="ARBA00023157"/>
    </source>
</evidence>
<comment type="subcellular location">
    <subcellularLocation>
        <location evidence="1">Cell membrane</location>
        <topology evidence="1">Lipid-anchor</topology>
        <topology evidence="1">GPI-anchor</topology>
    </subcellularLocation>
</comment>
<evidence type="ECO:0000256" key="3">
    <source>
        <dbReference type="ARBA" id="ARBA00022475"/>
    </source>
</evidence>
<keyword evidence="3" id="KW-1003">Cell membrane</keyword>
<evidence type="ECO:0000256" key="2">
    <source>
        <dbReference type="ARBA" id="ARBA00009748"/>
    </source>
</evidence>
<dbReference type="Pfam" id="PF14368">
    <property type="entry name" value="LTP_2"/>
    <property type="match status" value="1"/>
</dbReference>
<dbReference type="InterPro" id="IPR036312">
    <property type="entry name" value="Bifun_inhib/LTP/seed_sf"/>
</dbReference>
<keyword evidence="5 10" id="KW-0732">Signal</keyword>
<feature type="domain" description="Bifunctional inhibitor/plant lipid transfer protein/seed storage helical" evidence="11">
    <location>
        <begin position="33"/>
        <end position="110"/>
    </location>
</feature>
<evidence type="ECO:0000256" key="10">
    <source>
        <dbReference type="SAM" id="SignalP"/>
    </source>
</evidence>
<dbReference type="CDD" id="cd00010">
    <property type="entry name" value="AAI_LTSS"/>
    <property type="match status" value="1"/>
</dbReference>
<protein>
    <recommendedName>
        <fullName evidence="11">Bifunctional inhibitor/plant lipid transfer protein/seed storage helical domain-containing protein</fullName>
    </recommendedName>
</protein>
<keyword evidence="8" id="KW-0449">Lipoprotein</keyword>
<evidence type="ECO:0000256" key="4">
    <source>
        <dbReference type="ARBA" id="ARBA00022622"/>
    </source>
</evidence>
<comment type="similarity">
    <text evidence="2">Belongs to the plant LTP family.</text>
</comment>
<dbReference type="SMART" id="SM00499">
    <property type="entry name" value="AAI"/>
    <property type="match status" value="1"/>
</dbReference>
<evidence type="ECO:0000256" key="1">
    <source>
        <dbReference type="ARBA" id="ARBA00004609"/>
    </source>
</evidence>
<dbReference type="InterPro" id="IPR000528">
    <property type="entry name" value="Plant_nsLTP"/>
</dbReference>
<comment type="caution">
    <text evidence="12">The sequence shown here is derived from an EMBL/GenBank/DDBJ whole genome shotgun (WGS) entry which is preliminary data.</text>
</comment>
<reference evidence="12 13" key="1">
    <citation type="journal article" date="2024" name="G3 (Bethesda)">
        <title>Genome assembly of Hibiscus sabdariffa L. provides insights into metabolisms of medicinal natural products.</title>
        <authorList>
            <person name="Kim T."/>
        </authorList>
    </citation>
    <scope>NUCLEOTIDE SEQUENCE [LARGE SCALE GENOMIC DNA]</scope>
    <source>
        <strain evidence="12">TK-2024</strain>
        <tissue evidence="12">Old leaves</tissue>
    </source>
</reference>
<name>A0ABR2NNA8_9ROSI</name>
<accession>A0ABR2NNA8</accession>
<evidence type="ECO:0000256" key="7">
    <source>
        <dbReference type="ARBA" id="ARBA00023180"/>
    </source>
</evidence>
<keyword evidence="4" id="KW-0336">GPI-anchor</keyword>
<dbReference type="InterPro" id="IPR043325">
    <property type="entry name" value="LTSS"/>
</dbReference>
<evidence type="ECO:0000256" key="9">
    <source>
        <dbReference type="SAM" id="MobiDB-lite"/>
    </source>
</evidence>
<feature type="chain" id="PRO_5046105865" description="Bifunctional inhibitor/plant lipid transfer protein/seed storage helical domain-containing protein" evidence="10">
    <location>
        <begin position="25"/>
        <end position="197"/>
    </location>
</feature>
<feature type="signal peptide" evidence="10">
    <location>
        <begin position="1"/>
        <end position="24"/>
    </location>
</feature>
<dbReference type="Proteomes" id="UP001396334">
    <property type="component" value="Unassembled WGS sequence"/>
</dbReference>
<dbReference type="SUPFAM" id="SSF47699">
    <property type="entry name" value="Bifunctional inhibitor/lipid-transfer protein/seed storage 2S albumin"/>
    <property type="match status" value="1"/>
</dbReference>
<feature type="compositionally biased region" description="Polar residues" evidence="9">
    <location>
        <begin position="141"/>
        <end position="161"/>
    </location>
</feature>
<keyword evidence="13" id="KW-1185">Reference proteome</keyword>
<evidence type="ECO:0000256" key="5">
    <source>
        <dbReference type="ARBA" id="ARBA00022729"/>
    </source>
</evidence>
<feature type="region of interest" description="Disordered" evidence="9">
    <location>
        <begin position="136"/>
        <end position="169"/>
    </location>
</feature>
<evidence type="ECO:0000259" key="11">
    <source>
        <dbReference type="SMART" id="SM00499"/>
    </source>
</evidence>
<dbReference type="Gene3D" id="1.10.110.10">
    <property type="entry name" value="Plant lipid-transfer and hydrophobic proteins"/>
    <property type="match status" value="1"/>
</dbReference>
<keyword evidence="4" id="KW-0472">Membrane</keyword>
<evidence type="ECO:0000313" key="12">
    <source>
        <dbReference type="EMBL" id="KAK8977665.1"/>
    </source>
</evidence>